<feature type="signal peptide" evidence="2">
    <location>
        <begin position="1"/>
        <end position="23"/>
    </location>
</feature>
<dbReference type="Pfam" id="PF11776">
    <property type="entry name" value="RcnB"/>
    <property type="match status" value="1"/>
</dbReference>
<evidence type="ECO:0000313" key="3">
    <source>
        <dbReference type="EMBL" id="EXL02840.1"/>
    </source>
</evidence>
<dbReference type="InterPro" id="IPR024572">
    <property type="entry name" value="RcnB"/>
</dbReference>
<dbReference type="Gene3D" id="3.10.450.160">
    <property type="entry name" value="inner membrane protein cigr"/>
    <property type="match status" value="1"/>
</dbReference>
<dbReference type="EMBL" id="SNZF01000024">
    <property type="protein sequence ID" value="TDR33252.1"/>
    <property type="molecule type" value="Genomic_DNA"/>
</dbReference>
<protein>
    <submittedName>
        <fullName evidence="4">Ni/Co efflux regulator RcnB</fullName>
    </submittedName>
</protein>
<proteinExistence type="predicted"/>
<dbReference type="RefSeq" id="WP_035030471.1">
    <property type="nucleotide sequence ID" value="NZ_KK073900.1"/>
</dbReference>
<dbReference type="EMBL" id="JENY01000028">
    <property type="protein sequence ID" value="EXL02840.1"/>
    <property type="molecule type" value="Genomic_DNA"/>
</dbReference>
<dbReference type="Proteomes" id="UP000294958">
    <property type="component" value="Unassembled WGS sequence"/>
</dbReference>
<dbReference type="AlphaFoldDB" id="A0A011V2Y8"/>
<name>A0A011V2Y8_9HYPH</name>
<dbReference type="Proteomes" id="UP000019849">
    <property type="component" value="Unassembled WGS sequence"/>
</dbReference>
<feature type="compositionally biased region" description="Basic and acidic residues" evidence="1">
    <location>
        <begin position="55"/>
        <end position="74"/>
    </location>
</feature>
<reference evidence="4 6" key="2">
    <citation type="submission" date="2019-03" db="EMBL/GenBank/DDBJ databases">
        <title>Genomic Encyclopedia of Type Strains, Phase IV (KMG-IV): sequencing the most valuable type-strain genomes for metagenomic binning, comparative biology and taxonomic classification.</title>
        <authorList>
            <person name="Goeker M."/>
        </authorList>
    </citation>
    <scope>NUCLEOTIDE SEQUENCE [LARGE SCALE GENOMIC DNA]</scope>
    <source>
        <strain evidence="4 6">DSM 11603</strain>
    </source>
</reference>
<sequence length="153" mass="17485">MKRIILSIMAVSMLAATSFQGQAAPLSRPAAPQAELVQVDHRKPVHGQSHKKPVHKYDNRRDHGRYDNRRDHGRYGKHQTVKKPGYAKPGYGGHHDWKRGQRYSDWRRHPPVRDYHRHGLKRPAPGQQWIRVDNDYLLVGLASGLIAGVIAAR</sequence>
<organism evidence="3 5">
    <name type="scientific">Aquamicrobium defluvii</name>
    <dbReference type="NCBI Taxonomy" id="69279"/>
    <lineage>
        <taxon>Bacteria</taxon>
        <taxon>Pseudomonadati</taxon>
        <taxon>Pseudomonadota</taxon>
        <taxon>Alphaproteobacteria</taxon>
        <taxon>Hyphomicrobiales</taxon>
        <taxon>Phyllobacteriaceae</taxon>
        <taxon>Aquamicrobium</taxon>
    </lineage>
</organism>
<dbReference type="STRING" id="69279.BG36_13620"/>
<accession>A0A011V2Y8</accession>
<reference evidence="3 5" key="1">
    <citation type="submission" date="2014-02" db="EMBL/GenBank/DDBJ databases">
        <title>Aquamicrobium defluvii Genome sequencing.</title>
        <authorList>
            <person name="Wang X."/>
        </authorList>
    </citation>
    <scope>NUCLEOTIDE SEQUENCE [LARGE SCALE GENOMIC DNA]</scope>
    <source>
        <strain evidence="3 5">W13Z1</strain>
    </source>
</reference>
<feature type="region of interest" description="Disordered" evidence="1">
    <location>
        <begin position="42"/>
        <end position="94"/>
    </location>
</feature>
<feature type="compositionally biased region" description="Basic residues" evidence="1">
    <location>
        <begin position="43"/>
        <end position="54"/>
    </location>
</feature>
<dbReference type="PATRIC" id="fig|69279.3.peg.3819"/>
<comment type="caution">
    <text evidence="3">The sequence shown here is derived from an EMBL/GenBank/DDBJ whole genome shotgun (WGS) entry which is preliminary data.</text>
</comment>
<dbReference type="eggNOG" id="COG5455">
    <property type="taxonomic scope" value="Bacteria"/>
</dbReference>
<dbReference type="HOGENOM" id="CLU_102089_2_1_5"/>
<feature type="chain" id="PRO_5044538141" evidence="2">
    <location>
        <begin position="24"/>
        <end position="153"/>
    </location>
</feature>
<evidence type="ECO:0000313" key="6">
    <source>
        <dbReference type="Proteomes" id="UP000294958"/>
    </source>
</evidence>
<dbReference type="OrthoDB" id="9808839at2"/>
<evidence type="ECO:0000256" key="1">
    <source>
        <dbReference type="SAM" id="MobiDB-lite"/>
    </source>
</evidence>
<evidence type="ECO:0000313" key="5">
    <source>
        <dbReference type="Proteomes" id="UP000019849"/>
    </source>
</evidence>
<evidence type="ECO:0000313" key="4">
    <source>
        <dbReference type="EMBL" id="TDR33252.1"/>
    </source>
</evidence>
<keyword evidence="6" id="KW-1185">Reference proteome</keyword>
<evidence type="ECO:0000256" key="2">
    <source>
        <dbReference type="SAM" id="SignalP"/>
    </source>
</evidence>
<keyword evidence="2" id="KW-0732">Signal</keyword>
<gene>
    <name evidence="3" type="ORF">BG36_13620</name>
    <name evidence="4" type="ORF">DES43_12448</name>
</gene>